<feature type="region of interest" description="Disordered" evidence="2">
    <location>
        <begin position="710"/>
        <end position="755"/>
    </location>
</feature>
<feature type="compositionally biased region" description="Polar residues" evidence="2">
    <location>
        <begin position="46"/>
        <end position="66"/>
    </location>
</feature>
<feature type="compositionally biased region" description="Polar residues" evidence="2">
    <location>
        <begin position="863"/>
        <end position="876"/>
    </location>
</feature>
<keyword evidence="3" id="KW-1185">Reference proteome</keyword>
<dbReference type="WBParaSite" id="jg21141.2">
    <property type="protein sequence ID" value="jg21141.2"/>
    <property type="gene ID" value="jg21141"/>
</dbReference>
<feature type="region of interest" description="Disordered" evidence="2">
    <location>
        <begin position="1163"/>
        <end position="1204"/>
    </location>
</feature>
<evidence type="ECO:0000256" key="1">
    <source>
        <dbReference type="SAM" id="Coils"/>
    </source>
</evidence>
<name>A0A915DN71_9BILA</name>
<evidence type="ECO:0000313" key="3">
    <source>
        <dbReference type="Proteomes" id="UP000887574"/>
    </source>
</evidence>
<dbReference type="PANTHER" id="PTHR22084:SF4">
    <property type="entry name" value="BZIP DOMAIN-CONTAINING PROTEIN"/>
    <property type="match status" value="1"/>
</dbReference>
<proteinExistence type="predicted"/>
<organism evidence="3 4">
    <name type="scientific">Ditylenchus dipsaci</name>
    <dbReference type="NCBI Taxonomy" id="166011"/>
    <lineage>
        <taxon>Eukaryota</taxon>
        <taxon>Metazoa</taxon>
        <taxon>Ecdysozoa</taxon>
        <taxon>Nematoda</taxon>
        <taxon>Chromadorea</taxon>
        <taxon>Rhabditida</taxon>
        <taxon>Tylenchina</taxon>
        <taxon>Tylenchomorpha</taxon>
        <taxon>Sphaerularioidea</taxon>
        <taxon>Anguinidae</taxon>
        <taxon>Anguininae</taxon>
        <taxon>Ditylenchus</taxon>
    </lineage>
</organism>
<evidence type="ECO:0000256" key="2">
    <source>
        <dbReference type="SAM" id="MobiDB-lite"/>
    </source>
</evidence>
<feature type="region of interest" description="Disordered" evidence="2">
    <location>
        <begin position="843"/>
        <end position="883"/>
    </location>
</feature>
<feature type="compositionally biased region" description="Polar residues" evidence="2">
    <location>
        <begin position="1"/>
        <end position="27"/>
    </location>
</feature>
<sequence length="1204" mass="138646">MNQNIAYFPSSNNLDHRQSNNSQNSIPFQHAGSSVEFHPVSGGSGFHTSSNTGSFHTNSGTFVTTNNGQVQHSISQQQNANQQRITTAVPVTLSQALAAGQQPGTVHVQLLPQGGSPGSQQQQHIIIAAQPMQQTSQANDPDDRRMAAFMEYFVEQQPVCSQNMNAGMQYQNSNMITTKYAIKNKIGGVEKSEKDQIKRAKQAEAARQRYHRLTSEEKKALNLKRTLAQKRKRQREKELAELESILRQTNDIVDDPEVTEQLREKRMRARWAEAARTRYQRMSSEERRLHNTKRRQRQVSVKNDKGEPIKGDDDVARQRIKDQNAKKAECARLRYHRMSLEEKKMYNQRRTEAFRRRRMEEEALLAMPIGRINGEALDRAQQIVVRNAKRAEAARLRYQRMTPEQRKAYNQKRYTPKRKREQLSAGGMDCDTDSPKHIGKCEDDEFDALSSLERDVARRTQQAQQALLRQRQTYGTGTKRRGLWAPIWSSSSKPLFLRTNWGCYSGVILLDCSSSNSLNSRSMCSSRATRGNTHFNCNTLLEGWFQQRLQLHCWYGMSCASTSCVNKYHNPLHLAHPSQQVTTTSSQILTYSMPPSSTADMKSDDDMLNELAIAAGQEEAIVDEDVDIKDEEGGHRDDKEARRQRLAEMARLRYQNLTSEEKKAVNSRRMLLRKRKRQREREMEELEAILRRSNDIEEDVVFIGDIRDKRQRESRAKAARSRYQSMNSEERRNYNQKRRLRQMGGSGGTEGETDMPVDTVDIVKQQIAQQNARKAELARQRYHRMSVEERKTYNKRRTESLRRRRMEEEALLATPAGQIDAESLQKAQQIMIRNAMRAEKARQRYNANAKRKTPEERKRSRPAKNNVNNEQQGSVKNENEDGDILSAIERDVIRRTQEAKNVLEQRTVPQTVFIKRENMPHEVMMVNNNNPIQAQAYTPIQVQSGGPGEVKTTTKYVSYMQLPAGTTQTGFLLADGQFVALQPALHHQQEIHNYPIEQTQPAFDNNFHHISQGAVLRPANPQQQPIVIGQRVELIQNPPGYRSDPYHHPPNNIQNIHVVNYNHQPPAPHTTHVAQPLPPPPPQQQQQQYARPICKHRRASKKRYHEMSAEARHEFNAKRALALKMSRLKDEELCRLGDEIDMTNGECDESLRASIEAARIRRQKRAESARQKYQKMSPQAVAEEHNAMRDAQRRQRKRELEEGK</sequence>
<protein>
    <submittedName>
        <fullName evidence="4">Uncharacterized protein</fullName>
    </submittedName>
</protein>
<keyword evidence="1" id="KW-0175">Coiled coil</keyword>
<dbReference type="Proteomes" id="UP000887574">
    <property type="component" value="Unplaced"/>
</dbReference>
<feature type="region of interest" description="Disordered" evidence="2">
    <location>
        <begin position="281"/>
        <end position="324"/>
    </location>
</feature>
<evidence type="ECO:0000313" key="4">
    <source>
        <dbReference type="WBParaSite" id="jg21141.2"/>
    </source>
</evidence>
<feature type="compositionally biased region" description="Basic and acidic residues" evidence="2">
    <location>
        <begin position="1182"/>
        <end position="1204"/>
    </location>
</feature>
<accession>A0A915DN71</accession>
<feature type="coiled-coil region" evidence="1">
    <location>
        <begin position="213"/>
        <end position="252"/>
    </location>
</feature>
<feature type="region of interest" description="Disordered" evidence="2">
    <location>
        <begin position="1"/>
        <end position="66"/>
    </location>
</feature>
<feature type="coiled-coil region" evidence="1">
    <location>
        <begin position="669"/>
        <end position="699"/>
    </location>
</feature>
<feature type="region of interest" description="Disordered" evidence="2">
    <location>
        <begin position="413"/>
        <end position="436"/>
    </location>
</feature>
<feature type="compositionally biased region" description="Basic and acidic residues" evidence="2">
    <location>
        <begin position="302"/>
        <end position="324"/>
    </location>
</feature>
<dbReference type="PANTHER" id="PTHR22084">
    <property type="entry name" value="GEX INTERACTING PROTEIN PROTEIN 4"/>
    <property type="match status" value="1"/>
</dbReference>
<dbReference type="AlphaFoldDB" id="A0A915DN71"/>
<reference evidence="4" key="1">
    <citation type="submission" date="2022-11" db="UniProtKB">
        <authorList>
            <consortium name="WormBaseParasite"/>
        </authorList>
    </citation>
    <scope>IDENTIFICATION</scope>
</reference>